<evidence type="ECO:0000313" key="6">
    <source>
        <dbReference type="EMBL" id="GEO89483.1"/>
    </source>
</evidence>
<evidence type="ECO:0000256" key="3">
    <source>
        <dbReference type="ARBA" id="ARBA00023125"/>
    </source>
</evidence>
<comment type="similarity">
    <text evidence="1">Belongs to the LysR transcriptional regulatory family.</text>
</comment>
<dbReference type="CDD" id="cd05466">
    <property type="entry name" value="PBP2_LTTR_substrate"/>
    <property type="match status" value="1"/>
</dbReference>
<dbReference type="GO" id="GO:0003700">
    <property type="term" value="F:DNA-binding transcription factor activity"/>
    <property type="evidence" value="ECO:0007669"/>
    <property type="project" value="InterPro"/>
</dbReference>
<protein>
    <submittedName>
        <fullName evidence="6">LysR family transcriptional regulator</fullName>
    </submittedName>
</protein>
<dbReference type="GO" id="GO:0003677">
    <property type="term" value="F:DNA binding"/>
    <property type="evidence" value="ECO:0007669"/>
    <property type="project" value="UniProtKB-KW"/>
</dbReference>
<reference evidence="6 7" key="1">
    <citation type="submission" date="2019-07" db="EMBL/GenBank/DDBJ databases">
        <title>Whole genome shotgun sequence of Aeromicrobium flavum NBRC 107625.</title>
        <authorList>
            <person name="Hosoyama A."/>
            <person name="Uohara A."/>
            <person name="Ohji S."/>
            <person name="Ichikawa N."/>
        </authorList>
    </citation>
    <scope>NUCLEOTIDE SEQUENCE [LARGE SCALE GENOMIC DNA]</scope>
    <source>
        <strain evidence="6 7">NBRC 107625</strain>
    </source>
</reference>
<dbReference type="Pfam" id="PF00126">
    <property type="entry name" value="HTH_1"/>
    <property type="match status" value="1"/>
</dbReference>
<evidence type="ECO:0000256" key="2">
    <source>
        <dbReference type="ARBA" id="ARBA00023015"/>
    </source>
</evidence>
<keyword evidence="2" id="KW-0805">Transcription regulation</keyword>
<dbReference type="OrthoDB" id="3176554at2"/>
<evidence type="ECO:0000259" key="5">
    <source>
        <dbReference type="PROSITE" id="PS50931"/>
    </source>
</evidence>
<dbReference type="PROSITE" id="PS50931">
    <property type="entry name" value="HTH_LYSR"/>
    <property type="match status" value="1"/>
</dbReference>
<feature type="domain" description="HTH lysR-type" evidence="5">
    <location>
        <begin position="1"/>
        <end position="58"/>
    </location>
</feature>
<evidence type="ECO:0000313" key="7">
    <source>
        <dbReference type="Proteomes" id="UP000321769"/>
    </source>
</evidence>
<dbReference type="EMBL" id="BJZQ01000007">
    <property type="protein sequence ID" value="GEO89483.1"/>
    <property type="molecule type" value="Genomic_DNA"/>
</dbReference>
<dbReference type="GO" id="GO:0032993">
    <property type="term" value="C:protein-DNA complex"/>
    <property type="evidence" value="ECO:0007669"/>
    <property type="project" value="TreeGrafter"/>
</dbReference>
<dbReference type="RefSeq" id="WP_146827353.1">
    <property type="nucleotide sequence ID" value="NZ_BAAAYQ010000001.1"/>
</dbReference>
<keyword evidence="7" id="KW-1185">Reference proteome</keyword>
<accession>A0A512HVK9</accession>
<name>A0A512HVK9_9ACTN</name>
<dbReference type="Pfam" id="PF03466">
    <property type="entry name" value="LysR_substrate"/>
    <property type="match status" value="1"/>
</dbReference>
<dbReference type="InterPro" id="IPR005119">
    <property type="entry name" value="LysR_subst-bd"/>
</dbReference>
<dbReference type="InterPro" id="IPR000847">
    <property type="entry name" value="LysR_HTH_N"/>
</dbReference>
<gene>
    <name evidence="6" type="ORF">AFL01nite_18100</name>
</gene>
<proteinExistence type="inferred from homology"/>
<dbReference type="Gene3D" id="3.40.190.290">
    <property type="match status" value="1"/>
</dbReference>
<dbReference type="PANTHER" id="PTHR30346:SF29">
    <property type="entry name" value="LYSR SUBSTRATE-BINDING"/>
    <property type="match status" value="1"/>
</dbReference>
<organism evidence="6 7">
    <name type="scientific">Aeromicrobium flavum</name>
    <dbReference type="NCBI Taxonomy" id="416568"/>
    <lineage>
        <taxon>Bacteria</taxon>
        <taxon>Bacillati</taxon>
        <taxon>Actinomycetota</taxon>
        <taxon>Actinomycetes</taxon>
        <taxon>Propionibacteriales</taxon>
        <taxon>Nocardioidaceae</taxon>
        <taxon>Aeromicrobium</taxon>
    </lineage>
</organism>
<dbReference type="InterPro" id="IPR036388">
    <property type="entry name" value="WH-like_DNA-bd_sf"/>
</dbReference>
<comment type="caution">
    <text evidence="6">The sequence shown here is derived from an EMBL/GenBank/DDBJ whole genome shotgun (WGS) entry which is preliminary data.</text>
</comment>
<dbReference type="Gene3D" id="1.10.10.10">
    <property type="entry name" value="Winged helix-like DNA-binding domain superfamily/Winged helix DNA-binding domain"/>
    <property type="match status" value="1"/>
</dbReference>
<dbReference type="AlphaFoldDB" id="A0A512HVK9"/>
<dbReference type="Proteomes" id="UP000321769">
    <property type="component" value="Unassembled WGS sequence"/>
</dbReference>
<keyword evidence="3" id="KW-0238">DNA-binding</keyword>
<dbReference type="SUPFAM" id="SSF46785">
    <property type="entry name" value="Winged helix' DNA-binding domain"/>
    <property type="match status" value="1"/>
</dbReference>
<evidence type="ECO:0000256" key="4">
    <source>
        <dbReference type="ARBA" id="ARBA00023163"/>
    </source>
</evidence>
<keyword evidence="4" id="KW-0804">Transcription</keyword>
<dbReference type="SUPFAM" id="SSF53850">
    <property type="entry name" value="Periplasmic binding protein-like II"/>
    <property type="match status" value="1"/>
</dbReference>
<evidence type="ECO:0000256" key="1">
    <source>
        <dbReference type="ARBA" id="ARBA00009437"/>
    </source>
</evidence>
<sequence length="298" mass="32530">MRLEQLEYVRAVNEHGSLRRAGEHLNVSLPALSEAVTKLERELGVTLLDRRRSGTRINGAGRELLPRILEILDAADGLRAAARGESRIHHPVRVGSVYFGVTAIVVPVMRAHAEDLEHTAVDLRQLRHDEVHAGLRDGSLDIGLVTLLPGDDLHPDLVATELVHGRPVAVLPGDSPLAARATVTVDDLRREVFVGARPGYLMHRVAERVFGDAPPLRWHIADSADVSKQMVSSGLGVSLLPDFTLVDDPLETGGAVVLRPIDDEDTVIRMVMVRRRGVRPTPAAQALFDRLAHHAARS</sequence>
<dbReference type="InterPro" id="IPR036390">
    <property type="entry name" value="WH_DNA-bd_sf"/>
</dbReference>
<dbReference type="PANTHER" id="PTHR30346">
    <property type="entry name" value="TRANSCRIPTIONAL DUAL REGULATOR HCAR-RELATED"/>
    <property type="match status" value="1"/>
</dbReference>